<organism evidence="2 3">
    <name type="scientific">Microbacterium schleiferi</name>
    <dbReference type="NCBI Taxonomy" id="69362"/>
    <lineage>
        <taxon>Bacteria</taxon>
        <taxon>Bacillati</taxon>
        <taxon>Actinomycetota</taxon>
        <taxon>Actinomycetes</taxon>
        <taxon>Micrococcales</taxon>
        <taxon>Microbacteriaceae</taxon>
        <taxon>Microbacterium</taxon>
    </lineage>
</organism>
<dbReference type="EMBL" id="CP064760">
    <property type="protein sequence ID" value="QPE03920.1"/>
    <property type="molecule type" value="Genomic_DNA"/>
</dbReference>
<dbReference type="GO" id="GO:0006950">
    <property type="term" value="P:response to stress"/>
    <property type="evidence" value="ECO:0007669"/>
    <property type="project" value="TreeGrafter"/>
</dbReference>
<dbReference type="PANTHER" id="PTHR33164">
    <property type="entry name" value="TRANSCRIPTIONAL REGULATOR, MARR FAMILY"/>
    <property type="match status" value="1"/>
</dbReference>
<evidence type="ECO:0000313" key="2">
    <source>
        <dbReference type="EMBL" id="QPE03920.1"/>
    </source>
</evidence>
<dbReference type="InterPro" id="IPR036390">
    <property type="entry name" value="WH_DNA-bd_sf"/>
</dbReference>
<dbReference type="SUPFAM" id="SSF46785">
    <property type="entry name" value="Winged helix' DNA-binding domain"/>
    <property type="match status" value="1"/>
</dbReference>
<name>A0A7S8MVD7_9MICO</name>
<dbReference type="Pfam" id="PF12802">
    <property type="entry name" value="MarR_2"/>
    <property type="match status" value="1"/>
</dbReference>
<evidence type="ECO:0000313" key="3">
    <source>
        <dbReference type="Proteomes" id="UP000594480"/>
    </source>
</evidence>
<dbReference type="PANTHER" id="PTHR33164:SF104">
    <property type="entry name" value="TRANSCRIPTIONAL REGULATORY PROTEIN"/>
    <property type="match status" value="1"/>
</dbReference>
<dbReference type="RefSeq" id="WP_195692011.1">
    <property type="nucleotide sequence ID" value="NZ_CP064760.1"/>
</dbReference>
<dbReference type="KEGG" id="msf:IT882_11770"/>
<protein>
    <submittedName>
        <fullName evidence="2">MarR family transcriptional regulator</fullName>
    </submittedName>
</protein>
<gene>
    <name evidence="2" type="ORF">IT882_11770</name>
</gene>
<dbReference type="AlphaFoldDB" id="A0A7S8MVD7"/>
<dbReference type="GO" id="GO:0003700">
    <property type="term" value="F:DNA-binding transcription factor activity"/>
    <property type="evidence" value="ECO:0007669"/>
    <property type="project" value="InterPro"/>
</dbReference>
<keyword evidence="3" id="KW-1185">Reference proteome</keyword>
<dbReference type="InterPro" id="IPR000835">
    <property type="entry name" value="HTH_MarR-typ"/>
</dbReference>
<proteinExistence type="predicted"/>
<sequence>MDAASDRVAQIQTEWRRERPDIDPSPQGVIGRLHRIGRLLDQRLDEVYARFDLSSAEFDILASLRRAGAPYQRRAGELAGHTMVTSGGLTKRVDRLISRGLVERRPEASDARGRLIGLTDAGLAVIDEAFTAHMAGEHRIIDELGPDAEMLEPLLRRWLDILESPLPERQAASAR</sequence>
<dbReference type="InterPro" id="IPR039422">
    <property type="entry name" value="MarR/SlyA-like"/>
</dbReference>
<dbReference type="PROSITE" id="PS50995">
    <property type="entry name" value="HTH_MARR_2"/>
    <property type="match status" value="1"/>
</dbReference>
<evidence type="ECO:0000259" key="1">
    <source>
        <dbReference type="PROSITE" id="PS50995"/>
    </source>
</evidence>
<dbReference type="Gene3D" id="1.10.10.10">
    <property type="entry name" value="Winged helix-like DNA-binding domain superfamily/Winged helix DNA-binding domain"/>
    <property type="match status" value="1"/>
</dbReference>
<dbReference type="SMART" id="SM00347">
    <property type="entry name" value="HTH_MARR"/>
    <property type="match status" value="1"/>
</dbReference>
<feature type="domain" description="HTH marR-type" evidence="1">
    <location>
        <begin position="26"/>
        <end position="160"/>
    </location>
</feature>
<dbReference type="InterPro" id="IPR036388">
    <property type="entry name" value="WH-like_DNA-bd_sf"/>
</dbReference>
<reference evidence="2 3" key="1">
    <citation type="submission" date="2020-11" db="EMBL/GenBank/DDBJ databases">
        <title>Amino acid is mineralized and recycled by bacteria in oceanic microbiome.</title>
        <authorList>
            <person name="Zheng L.Y."/>
        </authorList>
    </citation>
    <scope>NUCLEOTIDE SEQUENCE [LARGE SCALE GENOMIC DNA]</scope>
    <source>
        <strain evidence="2 3">A32-1</strain>
    </source>
</reference>
<accession>A0A7S8MVD7</accession>
<dbReference type="Proteomes" id="UP000594480">
    <property type="component" value="Chromosome"/>
</dbReference>